<evidence type="ECO:0000256" key="6">
    <source>
        <dbReference type="ARBA" id="ARBA00048573"/>
    </source>
</evidence>
<dbReference type="Pfam" id="PF01336">
    <property type="entry name" value="tRNA_anti-codon"/>
    <property type="match status" value="1"/>
</dbReference>
<keyword evidence="5 7" id="KW-0030">Aminoacyl-tRNA synthetase</keyword>
<dbReference type="PRINTS" id="PR00982">
    <property type="entry name" value="TRNASYNTHLYS"/>
</dbReference>
<dbReference type="EMBL" id="LBTH01000006">
    <property type="protein sequence ID" value="KKQ36182.1"/>
    <property type="molecule type" value="Genomic_DNA"/>
</dbReference>
<feature type="region of interest" description="Disordered" evidence="9">
    <location>
        <begin position="509"/>
        <end position="535"/>
    </location>
</feature>
<evidence type="ECO:0000256" key="7">
    <source>
        <dbReference type="HAMAP-Rule" id="MF_00252"/>
    </source>
</evidence>
<keyword evidence="2 7" id="KW-0479">Metal-binding</keyword>
<feature type="compositionally biased region" description="Low complexity" evidence="9">
    <location>
        <begin position="514"/>
        <end position="524"/>
    </location>
</feature>
<feature type="binding site" evidence="7">
    <location>
        <position position="409"/>
    </location>
    <ligand>
        <name>Mg(2+)</name>
        <dbReference type="ChEBI" id="CHEBI:18420"/>
        <label>1</label>
    </ligand>
</feature>
<comment type="cofactor">
    <cofactor evidence="7 8">
        <name>Mg(2+)</name>
        <dbReference type="ChEBI" id="CHEBI:18420"/>
    </cofactor>
    <text evidence="7 8">Binds 3 Mg(2+) ions per subunit.</text>
</comment>
<dbReference type="PANTHER" id="PTHR42918">
    <property type="entry name" value="LYSYL-TRNA SYNTHETASE"/>
    <property type="match status" value="1"/>
</dbReference>
<name>A0A0G0H216_9BACT</name>
<feature type="domain" description="Aminoacyl-transfer RNA synthetases class-II family profile" evidence="10">
    <location>
        <begin position="182"/>
        <end position="493"/>
    </location>
</feature>
<dbReference type="InterPro" id="IPR044136">
    <property type="entry name" value="Lys-tRNA-ligase_II_N"/>
</dbReference>
<evidence type="ECO:0000259" key="10">
    <source>
        <dbReference type="PROSITE" id="PS50862"/>
    </source>
</evidence>
<feature type="compositionally biased region" description="Basic residues" evidence="9">
    <location>
        <begin position="525"/>
        <end position="535"/>
    </location>
</feature>
<dbReference type="GO" id="GO:0000287">
    <property type="term" value="F:magnesium ion binding"/>
    <property type="evidence" value="ECO:0007669"/>
    <property type="project" value="UniProtKB-UniRule"/>
</dbReference>
<dbReference type="HAMAP" id="MF_00252">
    <property type="entry name" value="Lys_tRNA_synth_class2"/>
    <property type="match status" value="1"/>
</dbReference>
<dbReference type="GO" id="GO:0004824">
    <property type="term" value="F:lysine-tRNA ligase activity"/>
    <property type="evidence" value="ECO:0007669"/>
    <property type="project" value="UniProtKB-UniRule"/>
</dbReference>
<evidence type="ECO:0000256" key="9">
    <source>
        <dbReference type="SAM" id="MobiDB-lite"/>
    </source>
</evidence>
<sequence>MNEQKSTLAQIRNDRLEKIDQLKSIGINPYPSKAKKDYSNKEIVEQYEEFENKSVTLAGRLMSFREHGQLIFGHIQDQSGRIQLYIKADEIANTSKEKQILGFNDLKLLDVGDIVQATGIVTKTKRGEISLLVKELKLLTKSIRPLPDKWEGIKDKELLIRQRYLDMIMSPEKRQRFETAAKILFSIREFLNSKGFLEIKTPIIQPVYGGSTARPFKTYINALGEDLYLAISHEIYLKRLVIAGFENVYNIVGYFRNEGIDRTHNPEFTMLETMTAFANYEDNMVLTEQLYNHIAKKVFNKSVFKIHGNDIDIAKPWLKITMSDAVKKYAGVDFEKIKTLAEAHKVLDKAGVDDKEGKPKSIGECLFKLFEAKVENQLIEPTFVYGHPIEISPLAKAMEQDKRFAERFEVYIGGIEAGDNWTELNDPVELFNRFKQQVDRRKSGDEEAHPMDVEFVEAMEYGMPPTTGLGPGIERLTMMFTETEYIDDVLFFPMQRRAPVTELQKEIYGKENLEVSNNEKSSNKNSKKTAKKSTK</sequence>
<dbReference type="InterPro" id="IPR018149">
    <property type="entry name" value="Lys-tRNA-synth_II_C"/>
</dbReference>
<dbReference type="CDD" id="cd04322">
    <property type="entry name" value="LysRS_N"/>
    <property type="match status" value="1"/>
</dbReference>
<dbReference type="GO" id="GO:0006430">
    <property type="term" value="P:lysyl-tRNA aminoacylation"/>
    <property type="evidence" value="ECO:0007669"/>
    <property type="project" value="UniProtKB-UniRule"/>
</dbReference>
<dbReference type="InterPro" id="IPR004364">
    <property type="entry name" value="Aa-tRNA-synt_II"/>
</dbReference>
<accession>A0A0G0H216</accession>
<feature type="binding site" evidence="7">
    <location>
        <position position="416"/>
    </location>
    <ligand>
        <name>Mg(2+)</name>
        <dbReference type="ChEBI" id="CHEBI:18420"/>
        <label>2</label>
    </ligand>
</feature>
<organism evidence="11 12">
    <name type="scientific">candidate division WS6 bacterium GW2011_GWA2_37_6</name>
    <dbReference type="NCBI Taxonomy" id="1619087"/>
    <lineage>
        <taxon>Bacteria</taxon>
        <taxon>Candidatus Dojkabacteria</taxon>
    </lineage>
</organism>
<dbReference type="InterPro" id="IPR012340">
    <property type="entry name" value="NA-bd_OB-fold"/>
</dbReference>
<comment type="subcellular location">
    <subcellularLocation>
        <location evidence="7">Cytoplasm</location>
    </subcellularLocation>
</comment>
<evidence type="ECO:0000256" key="8">
    <source>
        <dbReference type="RuleBase" id="RU000336"/>
    </source>
</evidence>
<dbReference type="GO" id="GO:0005829">
    <property type="term" value="C:cytosol"/>
    <property type="evidence" value="ECO:0007669"/>
    <property type="project" value="TreeGrafter"/>
</dbReference>
<feature type="binding site" evidence="7">
    <location>
        <position position="416"/>
    </location>
    <ligand>
        <name>Mg(2+)</name>
        <dbReference type="ChEBI" id="CHEBI:18420"/>
        <label>1</label>
    </ligand>
</feature>
<dbReference type="EC" id="6.1.1.6" evidence="7"/>
<dbReference type="PATRIC" id="fig|1619087.5.peg.84"/>
<proteinExistence type="inferred from homology"/>
<keyword evidence="4 7" id="KW-0067">ATP-binding</keyword>
<dbReference type="Proteomes" id="UP000034852">
    <property type="component" value="Unassembled WGS sequence"/>
</dbReference>
<dbReference type="InterPro" id="IPR045864">
    <property type="entry name" value="aa-tRNA-synth_II/BPL/LPL"/>
</dbReference>
<evidence type="ECO:0000256" key="3">
    <source>
        <dbReference type="ARBA" id="ARBA00022741"/>
    </source>
</evidence>
<protein>
    <recommendedName>
        <fullName evidence="7">Lysine--tRNA ligase</fullName>
        <ecNumber evidence="7">6.1.1.6</ecNumber>
    </recommendedName>
    <alternativeName>
        <fullName evidence="7">Lysyl-tRNA synthetase</fullName>
        <shortName evidence="7">LysRS</shortName>
    </alternativeName>
</protein>
<evidence type="ECO:0000313" key="11">
    <source>
        <dbReference type="EMBL" id="KKQ36182.1"/>
    </source>
</evidence>
<keyword evidence="7 8" id="KW-0460">Magnesium</keyword>
<evidence type="ECO:0000256" key="1">
    <source>
        <dbReference type="ARBA" id="ARBA00022598"/>
    </source>
</evidence>
<keyword evidence="1 7" id="KW-0436">Ligase</keyword>
<reference evidence="11" key="1">
    <citation type="journal article" date="2015" name="Nature">
        <title>rRNA introns, odd ribosomes, and small enigmatic genomes across a large radiation of phyla.</title>
        <authorList>
            <person name="Brown C.T."/>
            <person name="Hug L.A."/>
            <person name="Thomas B.C."/>
            <person name="Sharon I."/>
            <person name="Castelle C.J."/>
            <person name="Singh A."/>
            <person name="Wilkins M.J."/>
            <person name="Williams K.H."/>
            <person name="Banfield J.F."/>
        </authorList>
    </citation>
    <scope>NUCLEOTIDE SEQUENCE [LARGE SCALE GENOMIC DNA]</scope>
</reference>
<dbReference type="InterPro" id="IPR004365">
    <property type="entry name" value="NA-bd_OB_tRNA"/>
</dbReference>
<keyword evidence="3 7" id="KW-0547">Nucleotide-binding</keyword>
<dbReference type="PANTHER" id="PTHR42918:SF15">
    <property type="entry name" value="LYSINE--TRNA LIGASE, CHLOROPLASTIC_MITOCHONDRIAL"/>
    <property type="match status" value="1"/>
</dbReference>
<dbReference type="Gene3D" id="3.30.930.10">
    <property type="entry name" value="Bira Bifunctional Protein, Domain 2"/>
    <property type="match status" value="1"/>
</dbReference>
<dbReference type="NCBIfam" id="TIGR00499">
    <property type="entry name" value="lysS_bact"/>
    <property type="match status" value="1"/>
</dbReference>
<dbReference type="AlphaFoldDB" id="A0A0G0H216"/>
<dbReference type="Gene3D" id="2.40.50.140">
    <property type="entry name" value="Nucleic acid-binding proteins"/>
    <property type="match status" value="1"/>
</dbReference>
<dbReference type="InterPro" id="IPR002313">
    <property type="entry name" value="Lys-tRNA-ligase_II"/>
</dbReference>
<dbReference type="NCBIfam" id="NF001756">
    <property type="entry name" value="PRK00484.1"/>
    <property type="match status" value="1"/>
</dbReference>
<evidence type="ECO:0000256" key="2">
    <source>
        <dbReference type="ARBA" id="ARBA00022723"/>
    </source>
</evidence>
<dbReference type="Pfam" id="PF00152">
    <property type="entry name" value="tRNA-synt_2"/>
    <property type="match status" value="1"/>
</dbReference>
<keyword evidence="7" id="KW-0963">Cytoplasm</keyword>
<dbReference type="InterPro" id="IPR006195">
    <property type="entry name" value="aa-tRNA-synth_II"/>
</dbReference>
<dbReference type="PROSITE" id="PS50862">
    <property type="entry name" value="AA_TRNA_LIGASE_II"/>
    <property type="match status" value="1"/>
</dbReference>
<dbReference type="GO" id="GO:0000049">
    <property type="term" value="F:tRNA binding"/>
    <property type="evidence" value="ECO:0007669"/>
    <property type="project" value="TreeGrafter"/>
</dbReference>
<comment type="caution">
    <text evidence="11">The sequence shown here is derived from an EMBL/GenBank/DDBJ whole genome shotgun (WGS) entry which is preliminary data.</text>
</comment>
<gene>
    <name evidence="7" type="primary">lysS</name>
    <name evidence="11" type="ORF">US52_C0006G0012</name>
</gene>
<keyword evidence="7" id="KW-0648">Protein biosynthesis</keyword>
<evidence type="ECO:0000313" key="12">
    <source>
        <dbReference type="Proteomes" id="UP000034852"/>
    </source>
</evidence>
<dbReference type="SUPFAM" id="SSF55681">
    <property type="entry name" value="Class II aaRS and biotin synthetases"/>
    <property type="match status" value="1"/>
</dbReference>
<dbReference type="GO" id="GO:0005524">
    <property type="term" value="F:ATP binding"/>
    <property type="evidence" value="ECO:0007669"/>
    <property type="project" value="UniProtKB-UniRule"/>
</dbReference>
<comment type="similarity">
    <text evidence="7">Belongs to the class-II aminoacyl-tRNA synthetase family.</text>
</comment>
<dbReference type="SUPFAM" id="SSF50249">
    <property type="entry name" value="Nucleic acid-binding proteins"/>
    <property type="match status" value="1"/>
</dbReference>
<comment type="catalytic activity">
    <reaction evidence="6 7 8">
        <text>tRNA(Lys) + L-lysine + ATP = L-lysyl-tRNA(Lys) + AMP + diphosphate</text>
        <dbReference type="Rhea" id="RHEA:20792"/>
        <dbReference type="Rhea" id="RHEA-COMP:9696"/>
        <dbReference type="Rhea" id="RHEA-COMP:9697"/>
        <dbReference type="ChEBI" id="CHEBI:30616"/>
        <dbReference type="ChEBI" id="CHEBI:32551"/>
        <dbReference type="ChEBI" id="CHEBI:33019"/>
        <dbReference type="ChEBI" id="CHEBI:78442"/>
        <dbReference type="ChEBI" id="CHEBI:78529"/>
        <dbReference type="ChEBI" id="CHEBI:456215"/>
        <dbReference type="EC" id="6.1.1.6"/>
    </reaction>
</comment>
<comment type="subunit">
    <text evidence="7">Homodimer.</text>
</comment>
<evidence type="ECO:0000256" key="5">
    <source>
        <dbReference type="ARBA" id="ARBA00023146"/>
    </source>
</evidence>
<evidence type="ECO:0000256" key="4">
    <source>
        <dbReference type="ARBA" id="ARBA00022840"/>
    </source>
</evidence>